<evidence type="ECO:0000256" key="1">
    <source>
        <dbReference type="ARBA" id="ARBA00022723"/>
    </source>
</evidence>
<dbReference type="PANTHER" id="PTHR11472:SF47">
    <property type="entry name" value="FANCONI ANEMIA GROUP J PROTEIN"/>
    <property type="match status" value="1"/>
</dbReference>
<dbReference type="GO" id="GO:0016818">
    <property type="term" value="F:hydrolase activity, acting on acid anhydrides, in phosphorus-containing anhydrides"/>
    <property type="evidence" value="ECO:0007669"/>
    <property type="project" value="InterPro"/>
</dbReference>
<dbReference type="GO" id="GO:1990918">
    <property type="term" value="P:double-strand break repair involved in meiotic recombination"/>
    <property type="evidence" value="ECO:0007669"/>
    <property type="project" value="TreeGrafter"/>
</dbReference>
<evidence type="ECO:0000313" key="11">
    <source>
        <dbReference type="EMBL" id="KPI89447.1"/>
    </source>
</evidence>
<feature type="compositionally biased region" description="Polar residues" evidence="9">
    <location>
        <begin position="100"/>
        <end position="111"/>
    </location>
</feature>
<evidence type="ECO:0000256" key="8">
    <source>
        <dbReference type="ARBA" id="ARBA00023235"/>
    </source>
</evidence>
<sequence length="1273" mass="137740">MGSLLKDILLRHQQWEDEVERRGSVPLERELRTASTQDGALLENHSSLSTQPHSGLVASVDLAHRRAPTSKSTRYRTRPPGLRAPAATAHTNRGCASRFSPASSLTDTTVGTGVRNAAATTAASSAPLRERSSQSGVISHTPDHNSSCSAPAPTATPSALSATLALPFAAYPVQQEMCAAIARVLKSCKPHVTPVAVVEVPTGCGKTVALLSAVLQYQQELKRMTPKEAESFLHIRRPPWQLSAPNPKGKKKKSCSGDKTTLKSKAPAASGSQATACENVKNAESDDSDSDSTESGADAGWAVPRSFFKHFRGDPQRKIRAELDMTGSQALRRRFLPPPCSIYYATRTHAQLRQVVRELRRLHGAPGAIRMNILGSRERYCIHPNVIQAKTTHALPVESNNLGEVCDKLVSLGLCEMVDGFDELSCSAISGSIGHQRGQIWDMEDLILEGSARSMCPYYAARDLVFYADINFCTYPYLLDPLIRHETKMEAALKNNTIIVFDEAHNVSAVCQDALSLECPRGVLDLILSDLEPLVSNRHSLARQAATATVGSGAGRADGFATLQYPRELHLGSYTLVEIFSFLHTIFHALGNFFDKVADARSAEPAGSAAHTFGHASGHRGEKRPRDGEGVSDEAFIQGEELEHHLRGDMEAFMRTMNTQAGTRKRSSALGFLDLFQRAYGVIMSLGVTFNPFLFSVFGLSMLKRWLLLLRFLLQKPRSFVLTSRNASQAEDTVATTAPTTNNQGAPAGLRERRQLPGAETALLTASGSVSAASRTTIEVRCLDGSLAFQHLLRSVHRVVLASGTLAPFTQLAQDLGLTSSQWEIVEGLHVVPPTQYRLAALTSLPSCAASNTTVPLRCTYASLSSPSFLKAVARCVVQLARTVQRSSSNGSGGGGVLFFVPNYGVLHSLATITRELLRVSSQDPGFLSSAPPIPLFLEPRKAEELTQVLHQFRCHTQGPKGGTALFFSVYRGKVSEGIDFTDDMARLVVCLGVPLQPLKSWKVVAQRAYSGPEWYTSDAVRAVNQALGRCLRHARDYGAVVLLDERYAQAEYQQRLSRWCRAVLRTDSSLADFCSELQGCFAHWHRGLGTSSAITTTRAADGGVKPADTDEGCVVPSDTARASAASSAISGKCGLEVESQLSNLQMNGLHDTRARLGTDQLPFQVVDRTALHRVHHVRDRTTAHTQMDGNAIRGGNDSAVSDPVEAYAAGARVGNGLLQSPVACTAIKLLYEAASSTGDVSRRDLHAAVALLEETFAEEDVGGRTPEWIDWL</sequence>
<keyword evidence="8" id="KW-0413">Isomerase</keyword>
<feature type="compositionally biased region" description="Low complexity" evidence="9">
    <location>
        <begin position="117"/>
        <end position="126"/>
    </location>
</feature>
<dbReference type="InterPro" id="IPR045028">
    <property type="entry name" value="DinG/Rad3-like"/>
</dbReference>
<dbReference type="SMART" id="SM00491">
    <property type="entry name" value="HELICc2"/>
    <property type="match status" value="1"/>
</dbReference>
<dbReference type="GO" id="GO:0046872">
    <property type="term" value="F:metal ion binding"/>
    <property type="evidence" value="ECO:0007669"/>
    <property type="project" value="UniProtKB-KW"/>
</dbReference>
<dbReference type="InterPro" id="IPR014013">
    <property type="entry name" value="Helic_SF1/SF2_ATP-bd_DinG/Rad3"/>
</dbReference>
<dbReference type="GO" id="GO:0006289">
    <property type="term" value="P:nucleotide-excision repair"/>
    <property type="evidence" value="ECO:0007669"/>
    <property type="project" value="TreeGrafter"/>
</dbReference>
<protein>
    <submittedName>
        <fullName evidence="11">Helicase-like protein</fullName>
    </submittedName>
</protein>
<dbReference type="Pfam" id="PF06733">
    <property type="entry name" value="DEAD_2"/>
    <property type="match status" value="1"/>
</dbReference>
<dbReference type="InterPro" id="IPR010614">
    <property type="entry name" value="RAD3-like_helicase_DEAD"/>
</dbReference>
<dbReference type="GO" id="GO:0003677">
    <property type="term" value="F:DNA binding"/>
    <property type="evidence" value="ECO:0007669"/>
    <property type="project" value="InterPro"/>
</dbReference>
<organism evidence="11 12">
    <name type="scientific">Leptomonas seymouri</name>
    <dbReference type="NCBI Taxonomy" id="5684"/>
    <lineage>
        <taxon>Eukaryota</taxon>
        <taxon>Discoba</taxon>
        <taxon>Euglenozoa</taxon>
        <taxon>Kinetoplastea</taxon>
        <taxon>Metakinetoplastina</taxon>
        <taxon>Trypanosomatida</taxon>
        <taxon>Trypanosomatidae</taxon>
        <taxon>Leishmaniinae</taxon>
        <taxon>Leptomonas</taxon>
    </lineage>
</organism>
<dbReference type="PROSITE" id="PS51193">
    <property type="entry name" value="HELICASE_ATP_BIND_2"/>
    <property type="match status" value="1"/>
</dbReference>
<dbReference type="InterPro" id="IPR027417">
    <property type="entry name" value="P-loop_NTPase"/>
</dbReference>
<keyword evidence="1" id="KW-0479">Metal-binding</keyword>
<comment type="caution">
    <text evidence="11">The sequence shown here is derived from an EMBL/GenBank/DDBJ whole genome shotgun (WGS) entry which is preliminary data.</text>
</comment>
<dbReference type="OMA" id="YPVQQEM"/>
<dbReference type="InterPro" id="IPR006555">
    <property type="entry name" value="ATP-dep_Helicase_C"/>
</dbReference>
<feature type="region of interest" description="Disordered" evidence="9">
    <location>
        <begin position="608"/>
        <end position="630"/>
    </location>
</feature>
<dbReference type="Proteomes" id="UP000038009">
    <property type="component" value="Unassembled WGS sequence"/>
</dbReference>
<keyword evidence="5" id="KW-0067">ATP-binding</keyword>
<evidence type="ECO:0000256" key="7">
    <source>
        <dbReference type="ARBA" id="ARBA00023014"/>
    </source>
</evidence>
<keyword evidence="12" id="KW-1185">Reference proteome</keyword>
<evidence type="ECO:0000259" key="10">
    <source>
        <dbReference type="PROSITE" id="PS51193"/>
    </source>
</evidence>
<proteinExistence type="predicted"/>
<evidence type="ECO:0000256" key="2">
    <source>
        <dbReference type="ARBA" id="ARBA00022741"/>
    </source>
</evidence>
<evidence type="ECO:0000256" key="5">
    <source>
        <dbReference type="ARBA" id="ARBA00022840"/>
    </source>
</evidence>
<keyword evidence="6" id="KW-0408">Iron</keyword>
<dbReference type="AlphaFoldDB" id="A0A0N0P8F0"/>
<evidence type="ECO:0000256" key="6">
    <source>
        <dbReference type="ARBA" id="ARBA00023004"/>
    </source>
</evidence>
<dbReference type="GO" id="GO:0003678">
    <property type="term" value="F:DNA helicase activity"/>
    <property type="evidence" value="ECO:0007669"/>
    <property type="project" value="InterPro"/>
</dbReference>
<feature type="domain" description="Helicase ATP-binding" evidence="10">
    <location>
        <begin position="160"/>
        <end position="548"/>
    </location>
</feature>
<evidence type="ECO:0000256" key="3">
    <source>
        <dbReference type="ARBA" id="ARBA00022801"/>
    </source>
</evidence>
<dbReference type="InterPro" id="IPR006554">
    <property type="entry name" value="Helicase-like_DEXD_c2"/>
</dbReference>
<name>A0A0N0P8F0_LEPSE</name>
<feature type="region of interest" description="Disordered" evidence="9">
    <location>
        <begin position="21"/>
        <end position="53"/>
    </location>
</feature>
<feature type="compositionally biased region" description="Basic residues" evidence="9">
    <location>
        <begin position="65"/>
        <end position="77"/>
    </location>
</feature>
<keyword evidence="3" id="KW-0378">Hydrolase</keyword>
<keyword evidence="7" id="KW-0411">Iron-sulfur</keyword>
<feature type="compositionally biased region" description="Polar residues" evidence="9">
    <location>
        <begin position="133"/>
        <end position="148"/>
    </location>
</feature>
<keyword evidence="2" id="KW-0547">Nucleotide-binding</keyword>
<evidence type="ECO:0000313" key="12">
    <source>
        <dbReference type="Proteomes" id="UP000038009"/>
    </source>
</evidence>
<dbReference type="VEuPathDB" id="TriTrypDB:Lsey_0023_0040"/>
<accession>A0A0N0P8F0</accession>
<dbReference type="SUPFAM" id="SSF52540">
    <property type="entry name" value="P-loop containing nucleoside triphosphate hydrolases"/>
    <property type="match status" value="2"/>
</dbReference>
<feature type="compositionally biased region" description="Polar residues" evidence="9">
    <location>
        <begin position="33"/>
        <end position="53"/>
    </location>
</feature>
<dbReference type="GO" id="GO:0051536">
    <property type="term" value="F:iron-sulfur cluster binding"/>
    <property type="evidence" value="ECO:0007669"/>
    <property type="project" value="UniProtKB-KW"/>
</dbReference>
<feature type="region of interest" description="Disordered" evidence="9">
    <location>
        <begin position="234"/>
        <end position="298"/>
    </location>
</feature>
<keyword evidence="4 11" id="KW-0347">Helicase</keyword>
<dbReference type="GO" id="GO:0005634">
    <property type="term" value="C:nucleus"/>
    <property type="evidence" value="ECO:0007669"/>
    <property type="project" value="TreeGrafter"/>
</dbReference>
<evidence type="ECO:0000256" key="9">
    <source>
        <dbReference type="SAM" id="MobiDB-lite"/>
    </source>
</evidence>
<dbReference type="GO" id="GO:0005524">
    <property type="term" value="F:ATP binding"/>
    <property type="evidence" value="ECO:0007669"/>
    <property type="project" value="UniProtKB-KW"/>
</dbReference>
<dbReference type="EMBL" id="LJSK01000023">
    <property type="protein sequence ID" value="KPI89447.1"/>
    <property type="molecule type" value="Genomic_DNA"/>
</dbReference>
<dbReference type="SMART" id="SM00488">
    <property type="entry name" value="DEXDc2"/>
    <property type="match status" value="1"/>
</dbReference>
<feature type="region of interest" description="Disordered" evidence="9">
    <location>
        <begin position="65"/>
        <end position="156"/>
    </location>
</feature>
<reference evidence="11 12" key="1">
    <citation type="journal article" date="2015" name="PLoS Pathog.">
        <title>Leptomonas seymouri: Adaptations to the Dixenous Life Cycle Analyzed by Genome Sequencing, Transcriptome Profiling and Co-infection with Leishmania donovani.</title>
        <authorList>
            <person name="Kraeva N."/>
            <person name="Butenko A."/>
            <person name="Hlavacova J."/>
            <person name="Kostygov A."/>
            <person name="Myskova J."/>
            <person name="Grybchuk D."/>
            <person name="Lestinova T."/>
            <person name="Votypka J."/>
            <person name="Volf P."/>
            <person name="Opperdoes F."/>
            <person name="Flegontov P."/>
            <person name="Lukes J."/>
            <person name="Yurchenko V."/>
        </authorList>
    </citation>
    <scope>NUCLEOTIDE SEQUENCE [LARGE SCALE GENOMIC DNA]</scope>
    <source>
        <strain evidence="11 12">ATCC 30220</strain>
    </source>
</reference>
<gene>
    <name evidence="11" type="ORF">ABL78_1411</name>
</gene>
<dbReference type="PANTHER" id="PTHR11472">
    <property type="entry name" value="DNA REPAIR DEAD HELICASE RAD3/XP-D SUBFAMILY MEMBER"/>
    <property type="match status" value="1"/>
</dbReference>
<feature type="compositionally biased region" description="Basic and acidic residues" evidence="9">
    <location>
        <begin position="21"/>
        <end position="32"/>
    </location>
</feature>
<dbReference type="OrthoDB" id="272481at2759"/>
<dbReference type="Gene3D" id="3.40.50.300">
    <property type="entry name" value="P-loop containing nucleotide triphosphate hydrolases"/>
    <property type="match status" value="3"/>
</dbReference>
<dbReference type="Pfam" id="PF13307">
    <property type="entry name" value="Helicase_C_2"/>
    <property type="match status" value="1"/>
</dbReference>
<evidence type="ECO:0000256" key="4">
    <source>
        <dbReference type="ARBA" id="ARBA00022806"/>
    </source>
</evidence>